<evidence type="ECO:0000256" key="1">
    <source>
        <dbReference type="ARBA" id="ARBA00005251"/>
    </source>
</evidence>
<evidence type="ECO:0000256" key="3">
    <source>
        <dbReference type="ARBA" id="ARBA00023274"/>
    </source>
</evidence>
<comment type="similarity">
    <text evidence="1">Belongs to the universal ribosomal protein uS9 family.</text>
</comment>
<geneLocation type="chloroplast" evidence="7"/>
<reference evidence="7" key="1">
    <citation type="submission" date="2018-07" db="EMBL/GenBank/DDBJ databases">
        <authorList>
            <person name="Quirk P.G."/>
            <person name="Krulwich T.A."/>
        </authorList>
    </citation>
    <scope>NUCLEOTIDE SEQUENCE</scope>
</reference>
<proteinExistence type="inferred from homology"/>
<dbReference type="GO" id="GO:0003735">
    <property type="term" value="F:structural constituent of ribosome"/>
    <property type="evidence" value="ECO:0007669"/>
    <property type="project" value="InterPro"/>
</dbReference>
<dbReference type="RefSeq" id="YP_009532755.1">
    <property type="nucleotide sequence ID" value="NC_039766.1"/>
</dbReference>
<dbReference type="NCBIfam" id="NF001099">
    <property type="entry name" value="PRK00132.1"/>
    <property type="match status" value="1"/>
</dbReference>
<dbReference type="InterPro" id="IPR000754">
    <property type="entry name" value="Ribosomal_uS9"/>
</dbReference>
<protein>
    <recommendedName>
        <fullName evidence="4">Small ribosomal subunit protein uS9c</fullName>
    </recommendedName>
    <alternativeName>
        <fullName evidence="5">30S ribosomal protein S9, chloroplastic</fullName>
    </alternativeName>
</protein>
<dbReference type="GO" id="GO:0015935">
    <property type="term" value="C:small ribosomal subunit"/>
    <property type="evidence" value="ECO:0007669"/>
    <property type="project" value="TreeGrafter"/>
</dbReference>
<keyword evidence="2 7" id="KW-0689">Ribosomal protein</keyword>
<dbReference type="GeneID" id="38334353"/>
<feature type="compositionally biased region" description="Basic residues" evidence="6">
    <location>
        <begin position="110"/>
        <end position="129"/>
    </location>
</feature>
<gene>
    <name evidence="7" type="primary">rps9</name>
</gene>
<dbReference type="InterPro" id="IPR020568">
    <property type="entry name" value="Ribosomal_Su5_D2-typ_SF"/>
</dbReference>
<keyword evidence="7" id="KW-0934">Plastid</keyword>
<evidence type="ECO:0000256" key="6">
    <source>
        <dbReference type="SAM" id="MobiDB-lite"/>
    </source>
</evidence>
<feature type="region of interest" description="Disordered" evidence="6">
    <location>
        <begin position="104"/>
        <end position="129"/>
    </location>
</feature>
<sequence>MNIYIGRRKKSIARVKLLTQYKKASIVINNLEYEKYFQFNIYQIDTLLKPFEILNINNLPNLQIKVSGGGLSVQSKACQLAIARFLQTQNSSYRQLLKPKDLLKQDSRNKERRKYGLKKARKAPQFSKR</sequence>
<dbReference type="PANTHER" id="PTHR21569:SF1">
    <property type="entry name" value="SMALL RIBOSOMAL SUBUNIT PROTEIN US9M"/>
    <property type="match status" value="1"/>
</dbReference>
<dbReference type="EMBL" id="MH591108">
    <property type="protein sequence ID" value="AYC65309.1"/>
    <property type="molecule type" value="Genomic_DNA"/>
</dbReference>
<organism evidence="7">
    <name type="scientific">Pedobesia claviformis</name>
    <dbReference type="NCBI Taxonomy" id="2364088"/>
    <lineage>
        <taxon>Eukaryota</taxon>
        <taxon>Viridiplantae</taxon>
        <taxon>Chlorophyta</taxon>
        <taxon>core chlorophytes</taxon>
        <taxon>Ulvophyceae</taxon>
        <taxon>TCBD clade</taxon>
        <taxon>Bryopsidales</taxon>
        <taxon>Bryopsidineae</taxon>
        <taxon>Derbesiaceae</taxon>
        <taxon>Pedobesia</taxon>
    </lineage>
</organism>
<dbReference type="Pfam" id="PF00380">
    <property type="entry name" value="Ribosomal_S9"/>
    <property type="match status" value="1"/>
</dbReference>
<accession>A0A386B0T8</accession>
<keyword evidence="7" id="KW-0150">Chloroplast</keyword>
<dbReference type="PANTHER" id="PTHR21569">
    <property type="entry name" value="RIBOSOMAL PROTEIN S9"/>
    <property type="match status" value="1"/>
</dbReference>
<dbReference type="AlphaFoldDB" id="A0A386B0T8"/>
<dbReference type="Gene3D" id="3.30.230.10">
    <property type="match status" value="1"/>
</dbReference>
<evidence type="ECO:0000256" key="5">
    <source>
        <dbReference type="ARBA" id="ARBA00035437"/>
    </source>
</evidence>
<dbReference type="InterPro" id="IPR023035">
    <property type="entry name" value="Ribosomal_uS9_bac/plastid"/>
</dbReference>
<dbReference type="GO" id="GO:0003723">
    <property type="term" value="F:RNA binding"/>
    <property type="evidence" value="ECO:0007669"/>
    <property type="project" value="TreeGrafter"/>
</dbReference>
<evidence type="ECO:0000256" key="2">
    <source>
        <dbReference type="ARBA" id="ARBA00022980"/>
    </source>
</evidence>
<keyword evidence="3" id="KW-0687">Ribonucleoprotein</keyword>
<dbReference type="InterPro" id="IPR014721">
    <property type="entry name" value="Ribsml_uS5_D2-typ_fold_subgr"/>
</dbReference>
<reference evidence="7" key="2">
    <citation type="journal article" date="2019" name="Mol. Phylogenet. Evol.">
        <title>Reassessment of the classification of bryopsidales (chlorophyta) based on chloroplast phylogenomic analyses.</title>
        <authorList>
            <person name="Cremen M.C."/>
            <person name="Leliaert F."/>
            <person name="West J."/>
            <person name="Lam D.W."/>
            <person name="Shimada S."/>
            <person name="Lopez-Bautista J.M."/>
            <person name="Verbruggen H."/>
        </authorList>
    </citation>
    <scope>NUCLEOTIDE SEQUENCE</scope>
</reference>
<name>A0A386B0T8_9CHLO</name>
<dbReference type="SUPFAM" id="SSF54211">
    <property type="entry name" value="Ribosomal protein S5 domain 2-like"/>
    <property type="match status" value="1"/>
</dbReference>
<dbReference type="GO" id="GO:0005737">
    <property type="term" value="C:cytoplasm"/>
    <property type="evidence" value="ECO:0007669"/>
    <property type="project" value="UniProtKB-ARBA"/>
</dbReference>
<dbReference type="GO" id="GO:0006412">
    <property type="term" value="P:translation"/>
    <property type="evidence" value="ECO:0007669"/>
    <property type="project" value="InterPro"/>
</dbReference>
<evidence type="ECO:0000313" key="7">
    <source>
        <dbReference type="EMBL" id="AYC65309.1"/>
    </source>
</evidence>
<evidence type="ECO:0000256" key="4">
    <source>
        <dbReference type="ARBA" id="ARBA00035152"/>
    </source>
</evidence>